<name>A0A2R2MQR0_LINAN</name>
<keyword evidence="3" id="KW-0067">ATP-binding</keyword>
<evidence type="ECO:0000256" key="1">
    <source>
        <dbReference type="ARBA" id="ARBA00004167"/>
    </source>
</evidence>
<evidence type="ECO:0000256" key="2">
    <source>
        <dbReference type="ARBA" id="ARBA00051243"/>
    </source>
</evidence>
<dbReference type="RefSeq" id="XP_023932337.1">
    <property type="nucleotide sequence ID" value="XM_024076569.1"/>
</dbReference>
<reference evidence="6" key="1">
    <citation type="submission" date="2025-08" db="UniProtKB">
        <authorList>
            <consortium name="RefSeq"/>
        </authorList>
    </citation>
    <scope>IDENTIFICATION</scope>
    <source>
        <tissue evidence="6">Gonads</tissue>
    </source>
</reference>
<comment type="subcellular location">
    <subcellularLocation>
        <location evidence="1">Membrane</location>
        <topology evidence="1">Single-pass membrane protein</topology>
    </subcellularLocation>
</comment>
<comment type="catalytic activity">
    <reaction evidence="2">
        <text>L-tyrosyl-[protein] + ATP = O-phospho-L-tyrosyl-[protein] + ADP + H(+)</text>
        <dbReference type="Rhea" id="RHEA:10596"/>
        <dbReference type="Rhea" id="RHEA-COMP:10136"/>
        <dbReference type="Rhea" id="RHEA-COMP:20101"/>
        <dbReference type="ChEBI" id="CHEBI:15378"/>
        <dbReference type="ChEBI" id="CHEBI:30616"/>
        <dbReference type="ChEBI" id="CHEBI:46858"/>
        <dbReference type="ChEBI" id="CHEBI:61978"/>
        <dbReference type="ChEBI" id="CHEBI:456216"/>
        <dbReference type="EC" id="2.7.10.1"/>
    </reaction>
</comment>
<organism evidence="5 6">
    <name type="scientific">Lingula anatina</name>
    <name type="common">Brachiopod</name>
    <name type="synonym">Lingula unguis</name>
    <dbReference type="NCBI Taxonomy" id="7574"/>
    <lineage>
        <taxon>Eukaryota</taxon>
        <taxon>Metazoa</taxon>
        <taxon>Spiralia</taxon>
        <taxon>Lophotrochozoa</taxon>
        <taxon>Brachiopoda</taxon>
        <taxon>Linguliformea</taxon>
        <taxon>Lingulata</taxon>
        <taxon>Lingulida</taxon>
        <taxon>Linguloidea</taxon>
        <taxon>Lingulidae</taxon>
        <taxon>Lingula</taxon>
    </lineage>
</organism>
<evidence type="ECO:0000313" key="5">
    <source>
        <dbReference type="Proteomes" id="UP000085678"/>
    </source>
</evidence>
<dbReference type="InterPro" id="IPR050122">
    <property type="entry name" value="RTK"/>
</dbReference>
<dbReference type="KEGG" id="lak:106160445"/>
<dbReference type="SMART" id="SM00219">
    <property type="entry name" value="TyrKc"/>
    <property type="match status" value="1"/>
</dbReference>
<dbReference type="PANTHER" id="PTHR24416">
    <property type="entry name" value="TYROSINE-PROTEIN KINASE RECEPTOR"/>
    <property type="match status" value="1"/>
</dbReference>
<keyword evidence="3" id="KW-0547">Nucleotide-binding</keyword>
<dbReference type="PROSITE" id="PS50011">
    <property type="entry name" value="PROTEIN_KINASE_DOM"/>
    <property type="match status" value="1"/>
</dbReference>
<sequence length="281" mass="31896">MFGIFEDDWCHLRFTCQGKILRQADAEDVINGNTDDYHTCEVPERVEENQRYTHIALNESAQELNLNDIELLQNIGHGHFGEVFKAILKTTNAAVAVKLLKEQYTEVDKRDFFREIDTMQLVPQHENVVVMLGFCKSAARAFLVLEYLGNGNLKTYLHKSRSHNTYSNLHGGSSKLTSQNILSYALDSAKGMAHISRYKFLHRDLAARNILVSDTMVCKVSDFGLARDVIDSREYLSRMESPLPIRWMAPESISASVYTTKSDVWSFGVLLWEIVTLGATP</sequence>
<dbReference type="InterPro" id="IPR001245">
    <property type="entry name" value="Ser-Thr/Tyr_kinase_cat_dom"/>
</dbReference>
<protein>
    <submittedName>
        <fullName evidence="6">Tyrosine kinase receptor Cad96Ca-like</fullName>
    </submittedName>
</protein>
<dbReference type="Gene3D" id="1.10.510.10">
    <property type="entry name" value="Transferase(Phosphotransferase) domain 1"/>
    <property type="match status" value="1"/>
</dbReference>
<feature type="non-terminal residue" evidence="6">
    <location>
        <position position="281"/>
    </location>
</feature>
<evidence type="ECO:0000259" key="4">
    <source>
        <dbReference type="PROSITE" id="PS50011"/>
    </source>
</evidence>
<dbReference type="Gene3D" id="3.30.200.20">
    <property type="entry name" value="Phosphorylase Kinase, domain 1"/>
    <property type="match status" value="1"/>
</dbReference>
<dbReference type="STRING" id="7574.A0A2R2MQR0"/>
<dbReference type="GO" id="GO:0005886">
    <property type="term" value="C:plasma membrane"/>
    <property type="evidence" value="ECO:0007669"/>
    <property type="project" value="TreeGrafter"/>
</dbReference>
<dbReference type="InterPro" id="IPR020635">
    <property type="entry name" value="Tyr_kinase_cat_dom"/>
</dbReference>
<dbReference type="InterPro" id="IPR008266">
    <property type="entry name" value="Tyr_kinase_AS"/>
</dbReference>
<dbReference type="CDD" id="cd00192">
    <property type="entry name" value="PTKc"/>
    <property type="match status" value="1"/>
</dbReference>
<evidence type="ECO:0000313" key="6">
    <source>
        <dbReference type="RefSeq" id="XP_023932337.1"/>
    </source>
</evidence>
<feature type="domain" description="Protein kinase" evidence="4">
    <location>
        <begin position="69"/>
        <end position="281"/>
    </location>
</feature>
<dbReference type="GeneID" id="106160445"/>
<accession>A0A2R2MQR0</accession>
<dbReference type="InterPro" id="IPR017441">
    <property type="entry name" value="Protein_kinase_ATP_BS"/>
</dbReference>
<dbReference type="OrthoDB" id="5984265at2759"/>
<evidence type="ECO:0000256" key="3">
    <source>
        <dbReference type="PROSITE-ProRule" id="PRU10141"/>
    </source>
</evidence>
<dbReference type="PROSITE" id="PS00107">
    <property type="entry name" value="PROTEIN_KINASE_ATP"/>
    <property type="match status" value="1"/>
</dbReference>
<dbReference type="GO" id="GO:0005524">
    <property type="term" value="F:ATP binding"/>
    <property type="evidence" value="ECO:0007669"/>
    <property type="project" value="UniProtKB-UniRule"/>
</dbReference>
<dbReference type="GO" id="GO:0004714">
    <property type="term" value="F:transmembrane receptor protein tyrosine kinase activity"/>
    <property type="evidence" value="ECO:0007669"/>
    <property type="project" value="UniProtKB-EC"/>
</dbReference>
<dbReference type="SUPFAM" id="SSF56112">
    <property type="entry name" value="Protein kinase-like (PK-like)"/>
    <property type="match status" value="1"/>
</dbReference>
<feature type="binding site" evidence="3">
    <location>
        <position position="98"/>
    </location>
    <ligand>
        <name>ATP</name>
        <dbReference type="ChEBI" id="CHEBI:30616"/>
    </ligand>
</feature>
<dbReference type="PANTHER" id="PTHR24416:SF611">
    <property type="entry name" value="TYROSINE-PROTEIN KINASE TRANSMEMBRANE RECEPTOR ROR"/>
    <property type="match status" value="1"/>
</dbReference>
<dbReference type="InterPro" id="IPR000719">
    <property type="entry name" value="Prot_kinase_dom"/>
</dbReference>
<dbReference type="InterPro" id="IPR011009">
    <property type="entry name" value="Kinase-like_dom_sf"/>
</dbReference>
<dbReference type="FunCoup" id="A0A2R2MQR0">
    <property type="interactions" value="4"/>
</dbReference>
<gene>
    <name evidence="6" type="primary">LOC106160445</name>
</gene>
<proteinExistence type="predicted"/>
<dbReference type="Proteomes" id="UP000085678">
    <property type="component" value="Unplaced"/>
</dbReference>
<dbReference type="GO" id="GO:0007169">
    <property type="term" value="P:cell surface receptor protein tyrosine kinase signaling pathway"/>
    <property type="evidence" value="ECO:0007669"/>
    <property type="project" value="TreeGrafter"/>
</dbReference>
<dbReference type="PROSITE" id="PS00109">
    <property type="entry name" value="PROTEIN_KINASE_TYR"/>
    <property type="match status" value="1"/>
</dbReference>
<dbReference type="PRINTS" id="PR00109">
    <property type="entry name" value="TYRKINASE"/>
</dbReference>
<keyword evidence="5" id="KW-1185">Reference proteome</keyword>
<dbReference type="Pfam" id="PF07714">
    <property type="entry name" value="PK_Tyr_Ser-Thr"/>
    <property type="match status" value="1"/>
</dbReference>
<dbReference type="AlphaFoldDB" id="A0A2R2MQR0"/>
<dbReference type="GO" id="GO:0043235">
    <property type="term" value="C:receptor complex"/>
    <property type="evidence" value="ECO:0007669"/>
    <property type="project" value="TreeGrafter"/>
</dbReference>
<dbReference type="InParanoid" id="A0A2R2MQR0"/>